<evidence type="ECO:0000256" key="1">
    <source>
        <dbReference type="ARBA" id="ARBA00022737"/>
    </source>
</evidence>
<proteinExistence type="predicted"/>
<keyword evidence="5" id="KW-1185">Reference proteome</keyword>
<dbReference type="InterPro" id="IPR011990">
    <property type="entry name" value="TPR-like_helical_dom_sf"/>
</dbReference>
<feature type="repeat" description="TPR" evidence="3">
    <location>
        <begin position="451"/>
        <end position="484"/>
    </location>
</feature>
<feature type="repeat" description="TPR" evidence="3">
    <location>
        <begin position="587"/>
        <end position="620"/>
    </location>
</feature>
<dbReference type="SMART" id="SM00028">
    <property type="entry name" value="TPR"/>
    <property type="match status" value="7"/>
</dbReference>
<protein>
    <submittedName>
        <fullName evidence="4">Uncharacterized protein</fullName>
    </submittedName>
</protein>
<dbReference type="AlphaFoldDB" id="A0A2V4MZN4"/>
<sequence>MTGTSTAAGTPQHLWLRSADPAGRRTAAEALAVPPVLAEVSAHRRLRGPYTAAGNLLREIVPDALLRCPDSVARHDVEILSASPELRAIVPASRETLTSLAVPAERTRFYSRLRTLRIAHGLTEFLADYLKALGDGPRTMVVQDLHHADPTDRELVAVLLRRMDPVVLTLVLTTGTEALTEPDTPVAVALSEAVGTHCRRLDRAAEPAPLPAEPARRFVEEDGTSDDPRLLAAYRSLAPDARALLHDTRRQVLELSGEPSLALGAIAWHAEHGSDPAGAGRKALMHALNYCMDMGFYHATVDYGSRGRALTTFADDPDAWWIFSTKMTTSYAALGIPDEALPIYAQARAATDSPSIHMQAAYATAMLYTRHLDEDHRDHVLARGWINQAIALARLHGAPKERAMQTAFNRNGLALIEVRDKRPLEALKLLDESIALLDEALDPGEQGLHRSVLRYNRAQVHNAIGRYPEALADYAAVIELDPNYAEYWFDRGTIRRKADQLELALADFEQAIKLSPPFPEAYYNRADVRAELGDLAGAVADFGYVLELDPAFTDAHLNRASLLAELGDPAAAWLDVEAGLRIDPKHAQLLCLKGQFHAAEQDFEAAGRALSAALEADPSNAEAWALQGGLAYQQGKLAQALADLETARTHSGDPGIAFNLAVARHDSGHLTEALELLDEVVAQTDDADARLRRAQVLIDLGRPADARADLQACVEAGQDAELGLAPEFAAEAAALLAALAAD</sequence>
<dbReference type="InterPro" id="IPR050498">
    <property type="entry name" value="Ycf3"/>
</dbReference>
<name>A0A2V4MZN4_9ACTN</name>
<feature type="repeat" description="TPR" evidence="3">
    <location>
        <begin position="519"/>
        <end position="552"/>
    </location>
</feature>
<dbReference type="Proteomes" id="UP000248039">
    <property type="component" value="Unassembled WGS sequence"/>
</dbReference>
<dbReference type="InterPro" id="IPR019734">
    <property type="entry name" value="TPR_rpt"/>
</dbReference>
<evidence type="ECO:0000256" key="3">
    <source>
        <dbReference type="PROSITE-ProRule" id="PRU00339"/>
    </source>
</evidence>
<organism evidence="4 5">
    <name type="scientific">Streptomyces tateyamensis</name>
    <dbReference type="NCBI Taxonomy" id="565073"/>
    <lineage>
        <taxon>Bacteria</taxon>
        <taxon>Bacillati</taxon>
        <taxon>Actinomycetota</taxon>
        <taxon>Actinomycetes</taxon>
        <taxon>Kitasatosporales</taxon>
        <taxon>Streptomycetaceae</taxon>
        <taxon>Streptomyces</taxon>
    </lineage>
</organism>
<dbReference type="SUPFAM" id="SSF48452">
    <property type="entry name" value="TPR-like"/>
    <property type="match status" value="2"/>
</dbReference>
<evidence type="ECO:0000313" key="4">
    <source>
        <dbReference type="EMBL" id="PYC76914.1"/>
    </source>
</evidence>
<dbReference type="PANTHER" id="PTHR44858">
    <property type="entry name" value="TETRATRICOPEPTIDE REPEAT PROTEIN 6"/>
    <property type="match status" value="1"/>
</dbReference>
<keyword evidence="1" id="KW-0677">Repeat</keyword>
<dbReference type="OrthoDB" id="9814944at2"/>
<dbReference type="Pfam" id="PF13432">
    <property type="entry name" value="TPR_16"/>
    <property type="match status" value="2"/>
</dbReference>
<comment type="caution">
    <text evidence="4">The sequence shown here is derived from an EMBL/GenBank/DDBJ whole genome shotgun (WGS) entry which is preliminary data.</text>
</comment>
<reference evidence="4 5" key="1">
    <citation type="submission" date="2018-03" db="EMBL/GenBank/DDBJ databases">
        <title>Bioinformatic expansion and discovery of thiopeptide antibiotics.</title>
        <authorList>
            <person name="Schwalen C.J."/>
            <person name="Hudson G.A."/>
            <person name="Mitchell D.A."/>
        </authorList>
    </citation>
    <scope>NUCLEOTIDE SEQUENCE [LARGE SCALE GENOMIC DNA]</scope>
    <source>
        <strain evidence="4 5">ATCC 21389</strain>
    </source>
</reference>
<keyword evidence="2 3" id="KW-0802">TPR repeat</keyword>
<feature type="repeat" description="TPR" evidence="3">
    <location>
        <begin position="485"/>
        <end position="518"/>
    </location>
</feature>
<dbReference type="PANTHER" id="PTHR44858:SF1">
    <property type="entry name" value="UDP-N-ACETYLGLUCOSAMINE--PEPTIDE N-ACETYLGLUCOSAMINYLTRANSFERASE SPINDLY-RELATED"/>
    <property type="match status" value="1"/>
</dbReference>
<evidence type="ECO:0000313" key="5">
    <source>
        <dbReference type="Proteomes" id="UP000248039"/>
    </source>
</evidence>
<dbReference type="RefSeq" id="WP_110671409.1">
    <property type="nucleotide sequence ID" value="NZ_PYBW01000079.1"/>
</dbReference>
<dbReference type="Gene3D" id="1.25.40.10">
    <property type="entry name" value="Tetratricopeptide repeat domain"/>
    <property type="match status" value="3"/>
</dbReference>
<gene>
    <name evidence="4" type="ORF">C7C46_20865</name>
</gene>
<dbReference type="PROSITE" id="PS50005">
    <property type="entry name" value="TPR"/>
    <property type="match status" value="4"/>
</dbReference>
<dbReference type="Pfam" id="PF13414">
    <property type="entry name" value="TPR_11"/>
    <property type="match status" value="2"/>
</dbReference>
<evidence type="ECO:0000256" key="2">
    <source>
        <dbReference type="ARBA" id="ARBA00022803"/>
    </source>
</evidence>
<dbReference type="EMBL" id="PYBW01000079">
    <property type="protein sequence ID" value="PYC76914.1"/>
    <property type="molecule type" value="Genomic_DNA"/>
</dbReference>
<accession>A0A2V4MZN4</accession>